<dbReference type="Proteomes" id="UP001482620">
    <property type="component" value="Unassembled WGS sequence"/>
</dbReference>
<accession>A0ABV0UR51</accession>
<evidence type="ECO:0000313" key="1">
    <source>
        <dbReference type="EMBL" id="MEQ2246398.1"/>
    </source>
</evidence>
<organism evidence="1 2">
    <name type="scientific">Ilyodon furcidens</name>
    <name type="common">goldbreast splitfin</name>
    <dbReference type="NCBI Taxonomy" id="33524"/>
    <lineage>
        <taxon>Eukaryota</taxon>
        <taxon>Metazoa</taxon>
        <taxon>Chordata</taxon>
        <taxon>Craniata</taxon>
        <taxon>Vertebrata</taxon>
        <taxon>Euteleostomi</taxon>
        <taxon>Actinopterygii</taxon>
        <taxon>Neopterygii</taxon>
        <taxon>Teleostei</taxon>
        <taxon>Neoteleostei</taxon>
        <taxon>Acanthomorphata</taxon>
        <taxon>Ovalentaria</taxon>
        <taxon>Atherinomorphae</taxon>
        <taxon>Cyprinodontiformes</taxon>
        <taxon>Goodeidae</taxon>
        <taxon>Ilyodon</taxon>
    </lineage>
</organism>
<gene>
    <name evidence="1" type="ORF">ILYODFUR_038106</name>
</gene>
<proteinExistence type="predicted"/>
<sequence length="118" mass="13362">MCWRTTSIHGSPTSQLTGLEGPSANFLVPYTTTHIQGSSGLNASKASKDRDTIRHEVIICLIGIQLYTRYPSFKNLFFRQTQPNNYVSHCIQQESCFGNLSDPSLYLLSNWRRKHIAV</sequence>
<dbReference type="EMBL" id="JAHRIQ010078578">
    <property type="protein sequence ID" value="MEQ2246398.1"/>
    <property type="molecule type" value="Genomic_DNA"/>
</dbReference>
<evidence type="ECO:0000313" key="2">
    <source>
        <dbReference type="Proteomes" id="UP001482620"/>
    </source>
</evidence>
<comment type="caution">
    <text evidence="1">The sequence shown here is derived from an EMBL/GenBank/DDBJ whole genome shotgun (WGS) entry which is preliminary data.</text>
</comment>
<protein>
    <submittedName>
        <fullName evidence="1">Uncharacterized protein</fullName>
    </submittedName>
</protein>
<name>A0ABV0UR51_9TELE</name>
<keyword evidence="2" id="KW-1185">Reference proteome</keyword>
<reference evidence="1 2" key="1">
    <citation type="submission" date="2021-06" db="EMBL/GenBank/DDBJ databases">
        <authorList>
            <person name="Palmer J.M."/>
        </authorList>
    </citation>
    <scope>NUCLEOTIDE SEQUENCE [LARGE SCALE GENOMIC DNA]</scope>
    <source>
        <strain evidence="2">if_2019</strain>
        <tissue evidence="1">Muscle</tissue>
    </source>
</reference>